<dbReference type="UniPathway" id="UPA00126">
    <property type="reaction ID" value="UER00424"/>
</dbReference>
<gene>
    <name evidence="13" type="ORF">ENT43_01950</name>
</gene>
<evidence type="ECO:0000256" key="2">
    <source>
        <dbReference type="ARBA" id="ARBA00004699"/>
    </source>
</evidence>
<comment type="subcellular location">
    <subcellularLocation>
        <location evidence="1">Cytoplasm</location>
    </subcellularLocation>
</comment>
<dbReference type="SUPFAM" id="SSF56784">
    <property type="entry name" value="HAD-like"/>
    <property type="match status" value="1"/>
</dbReference>
<feature type="binding site" evidence="11">
    <location>
        <position position="17"/>
    </location>
    <ligand>
        <name>alpha-D-mannose 1-phosphate</name>
        <dbReference type="ChEBI" id="CHEBI:58409"/>
    </ligand>
</feature>
<evidence type="ECO:0000256" key="6">
    <source>
        <dbReference type="ARBA" id="ARBA00022490"/>
    </source>
</evidence>
<keyword evidence="9" id="KW-0413">Isomerase</keyword>
<dbReference type="NCBIfam" id="TIGR01484">
    <property type="entry name" value="HAD-SF-IIB"/>
    <property type="match status" value="1"/>
</dbReference>
<protein>
    <recommendedName>
        <fullName evidence="5">phosphomannomutase</fullName>
        <ecNumber evidence="5">5.4.2.8</ecNumber>
    </recommendedName>
</protein>
<dbReference type="GO" id="GO:0006013">
    <property type="term" value="P:mannose metabolic process"/>
    <property type="evidence" value="ECO:0007669"/>
    <property type="project" value="TreeGrafter"/>
</dbReference>
<evidence type="ECO:0000256" key="7">
    <source>
        <dbReference type="ARBA" id="ARBA00022723"/>
    </source>
</evidence>
<feature type="binding site" evidence="12">
    <location>
        <position position="10"/>
    </location>
    <ligand>
        <name>Mg(2+)</name>
        <dbReference type="ChEBI" id="CHEBI:18420"/>
        <label>1</label>
    </ligand>
</feature>
<dbReference type="GO" id="GO:0006487">
    <property type="term" value="P:protein N-linked glycosylation"/>
    <property type="evidence" value="ECO:0007669"/>
    <property type="project" value="TreeGrafter"/>
</dbReference>
<reference evidence="13" key="1">
    <citation type="journal article" date="2020" name="mSystems">
        <title>Genome- and Community-Level Interaction Insights into Carbon Utilization and Element Cycling Functions of Hydrothermarchaeota in Hydrothermal Sediment.</title>
        <authorList>
            <person name="Zhou Z."/>
            <person name="Liu Y."/>
            <person name="Xu W."/>
            <person name="Pan J."/>
            <person name="Luo Z.H."/>
            <person name="Li M."/>
        </authorList>
    </citation>
    <scope>NUCLEOTIDE SEQUENCE [LARGE SCALE GENOMIC DNA]</scope>
    <source>
        <strain evidence="13">SpSt-579</strain>
    </source>
</reference>
<feature type="active site" description="Nucleophile" evidence="10">
    <location>
        <position position="8"/>
    </location>
</feature>
<feature type="active site" description="Proton donor/acceptor" evidence="10">
    <location>
        <position position="10"/>
    </location>
</feature>
<evidence type="ECO:0000256" key="1">
    <source>
        <dbReference type="ARBA" id="ARBA00004496"/>
    </source>
</evidence>
<dbReference type="GO" id="GO:0005829">
    <property type="term" value="C:cytosol"/>
    <property type="evidence" value="ECO:0007669"/>
    <property type="project" value="TreeGrafter"/>
</dbReference>
<dbReference type="Pfam" id="PF03332">
    <property type="entry name" value="PMM"/>
    <property type="match status" value="1"/>
</dbReference>
<dbReference type="GO" id="GO:0046872">
    <property type="term" value="F:metal ion binding"/>
    <property type="evidence" value="ECO:0007669"/>
    <property type="project" value="UniProtKB-KW"/>
</dbReference>
<feature type="binding site" evidence="11">
    <location>
        <position position="200"/>
    </location>
    <ligand>
        <name>alpha-D-mannose 1-phosphate</name>
        <dbReference type="ChEBI" id="CHEBI:58409"/>
    </ligand>
</feature>
<keyword evidence="6" id="KW-0963">Cytoplasm</keyword>
<evidence type="ECO:0000256" key="11">
    <source>
        <dbReference type="PIRSR" id="PIRSR605002-2"/>
    </source>
</evidence>
<dbReference type="GO" id="GO:0004615">
    <property type="term" value="F:phosphomannomutase activity"/>
    <property type="evidence" value="ECO:0007669"/>
    <property type="project" value="UniProtKB-EC"/>
</dbReference>
<keyword evidence="8 12" id="KW-0460">Magnesium</keyword>
<dbReference type="InterPro" id="IPR006379">
    <property type="entry name" value="HAD-SF_hydro_IIB"/>
</dbReference>
<dbReference type="GO" id="GO:0016791">
    <property type="term" value="F:phosphatase activity"/>
    <property type="evidence" value="ECO:0007669"/>
    <property type="project" value="UniProtKB-ARBA"/>
</dbReference>
<comment type="similarity">
    <text evidence="3">Belongs to the eukaryotic PMM family.</text>
</comment>
<evidence type="ECO:0000313" key="13">
    <source>
        <dbReference type="EMBL" id="HGT71002.1"/>
    </source>
</evidence>
<comment type="subunit">
    <text evidence="4">Homodimer.</text>
</comment>
<keyword evidence="7 12" id="KW-0479">Metal-binding</keyword>
<dbReference type="AlphaFoldDB" id="A0A7C4R2F1"/>
<keyword evidence="13" id="KW-0378">Hydrolase</keyword>
<comment type="pathway">
    <text evidence="2">Nucleotide-sugar biosynthesis; GDP-alpha-D-mannose biosynthesis; alpha-D-mannose 1-phosphate from D-fructose 6-phosphate: step 2/2.</text>
</comment>
<feature type="binding site" evidence="12">
    <location>
        <position position="228"/>
    </location>
    <ligand>
        <name>Mg(2+)</name>
        <dbReference type="ChEBI" id="CHEBI:18420"/>
        <label>1</label>
    </ligand>
</feature>
<evidence type="ECO:0000256" key="3">
    <source>
        <dbReference type="ARBA" id="ARBA00009736"/>
    </source>
</evidence>
<comment type="cofactor">
    <cofactor evidence="12">
        <name>Mg(2+)</name>
        <dbReference type="ChEBI" id="CHEBI:18420"/>
    </cofactor>
</comment>
<dbReference type="Gene3D" id="3.40.50.1000">
    <property type="entry name" value="HAD superfamily/HAD-like"/>
    <property type="match status" value="1"/>
</dbReference>
<evidence type="ECO:0000256" key="9">
    <source>
        <dbReference type="ARBA" id="ARBA00023235"/>
    </source>
</evidence>
<dbReference type="EC" id="5.4.2.8" evidence="5"/>
<feature type="binding site" evidence="11">
    <location>
        <position position="156"/>
    </location>
    <ligand>
        <name>alpha-D-mannose 1-phosphate</name>
        <dbReference type="ChEBI" id="CHEBI:58409"/>
    </ligand>
</feature>
<evidence type="ECO:0000256" key="5">
    <source>
        <dbReference type="ARBA" id="ARBA00012730"/>
    </source>
</evidence>
<dbReference type="EMBL" id="DSYQ01000007">
    <property type="protein sequence ID" value="HGT71002.1"/>
    <property type="molecule type" value="Genomic_DNA"/>
</dbReference>
<proteinExistence type="inferred from homology"/>
<evidence type="ECO:0000256" key="4">
    <source>
        <dbReference type="ARBA" id="ARBA00011738"/>
    </source>
</evidence>
<sequence>MKTIILFDIDATLTPPRQPINKEMTDILRNLNIDFAVAAGSHMGLLRDQFFVPFYENGYRGEFDAFISNGTMRYHCSYGDEMKVEESFAFNFRKYLGEEDYQDIIKALEEVLAMEEFKLPPEIVIAEEKITDRTSMINFMPMGRVQLMGGEAQENRDRFVAFSESTGYRKKVQSHLQKRLANIIEDKKLQVLLGGQTSFDLVIEGYDKSYPMYTLKDEGYDKIIFVGDALFPGGNDYVVQEYIDKWQGKGDCPFEAIKTEGWENTIDILKEKGFVENF</sequence>
<name>A0A7C4R2F1_UNCC3</name>
<evidence type="ECO:0000256" key="10">
    <source>
        <dbReference type="PIRSR" id="PIRSR605002-1"/>
    </source>
</evidence>
<organism evidence="13">
    <name type="scientific">candidate division CPR3 bacterium</name>
    <dbReference type="NCBI Taxonomy" id="2268181"/>
    <lineage>
        <taxon>Bacteria</taxon>
        <taxon>Bacteria division CPR3</taxon>
    </lineage>
</organism>
<feature type="binding site" evidence="11">
    <location>
        <position position="133"/>
    </location>
    <ligand>
        <name>alpha-D-mannose 1-phosphate</name>
        <dbReference type="ChEBI" id="CHEBI:58409"/>
    </ligand>
</feature>
<dbReference type="PANTHER" id="PTHR10466:SF0">
    <property type="entry name" value="PHOSPHOMANNOMUTASE"/>
    <property type="match status" value="1"/>
</dbReference>
<accession>A0A7C4R2F1</accession>
<dbReference type="PANTHER" id="PTHR10466">
    <property type="entry name" value="PHOSPHOMANNOMUTASE"/>
    <property type="match status" value="1"/>
</dbReference>
<dbReference type="InterPro" id="IPR036412">
    <property type="entry name" value="HAD-like_sf"/>
</dbReference>
<feature type="binding site" evidence="11">
    <location>
        <position position="144"/>
    </location>
    <ligand>
        <name>alpha-D-mannose 1-phosphate</name>
        <dbReference type="ChEBI" id="CHEBI:58409"/>
    </ligand>
</feature>
<evidence type="ECO:0000256" key="8">
    <source>
        <dbReference type="ARBA" id="ARBA00022842"/>
    </source>
</evidence>
<dbReference type="InterPro" id="IPR023214">
    <property type="entry name" value="HAD_sf"/>
</dbReference>
<dbReference type="Gene3D" id="3.30.1240.20">
    <property type="match status" value="1"/>
</dbReference>
<dbReference type="GO" id="GO:0009298">
    <property type="term" value="P:GDP-mannose biosynthetic process"/>
    <property type="evidence" value="ECO:0007669"/>
    <property type="project" value="UniProtKB-UniPathway"/>
</dbReference>
<dbReference type="InterPro" id="IPR043169">
    <property type="entry name" value="PMM_cap"/>
</dbReference>
<dbReference type="InterPro" id="IPR005002">
    <property type="entry name" value="PMM"/>
</dbReference>
<feature type="binding site" evidence="12">
    <location>
        <position position="8"/>
    </location>
    <ligand>
        <name>Mg(2+)</name>
        <dbReference type="ChEBI" id="CHEBI:18420"/>
        <label>1</label>
    </ligand>
</feature>
<feature type="binding site" evidence="11">
    <location>
        <position position="198"/>
    </location>
    <ligand>
        <name>alpha-D-mannose 1-phosphate</name>
        <dbReference type="ChEBI" id="CHEBI:58409"/>
    </ligand>
</feature>
<evidence type="ECO:0000256" key="12">
    <source>
        <dbReference type="PIRSR" id="PIRSR605002-3"/>
    </source>
</evidence>
<comment type="caution">
    <text evidence="13">The sequence shown here is derived from an EMBL/GenBank/DDBJ whole genome shotgun (WGS) entry which is preliminary data.</text>
</comment>